<keyword evidence="1" id="KW-0472">Membrane</keyword>
<feature type="non-terminal residue" evidence="3">
    <location>
        <position position="1"/>
    </location>
</feature>
<evidence type="ECO:0000313" key="3">
    <source>
        <dbReference type="EMBL" id="SVA22142.1"/>
    </source>
</evidence>
<sequence>VAVVLPVRNEEATLADAVAAVLAQEFDGTLEVCIAVAPSTDGTRAEAEAQAQADGRVSVVDNPAGVTPAGLNAAIRATTAPVVVRVDGHAELAPGYVARALETLERTGAVNVGGIQEPHGRTPFERAAGRAMASRFGAGDARFHYGGPPGSVDTVYLGVFRRTAIEAVGLFDESLVRNQDYELNWRLREAGGTVWFDPGLRVGYRPRSTLSALARQFHQYGRWKRVVLRRHPRSLRWRHLVAPTAAFGVLAGLVAGALWTPALVFPMAYLAGVVVASVVVGRRPGMALRLLSVYPAMHLGWGIGFLIGPPSDVEASTVGQDAS</sequence>
<proteinExistence type="predicted"/>
<dbReference type="InterPro" id="IPR001173">
    <property type="entry name" value="Glyco_trans_2-like"/>
</dbReference>
<dbReference type="PANTHER" id="PTHR43685:SF2">
    <property type="entry name" value="GLYCOSYLTRANSFERASE 2-LIKE DOMAIN-CONTAINING PROTEIN"/>
    <property type="match status" value="1"/>
</dbReference>
<dbReference type="Gene3D" id="3.90.550.10">
    <property type="entry name" value="Spore Coat Polysaccharide Biosynthesis Protein SpsA, Chain A"/>
    <property type="match status" value="1"/>
</dbReference>
<protein>
    <recommendedName>
        <fullName evidence="2">Glycosyltransferase 2-like domain-containing protein</fullName>
    </recommendedName>
</protein>
<evidence type="ECO:0000256" key="1">
    <source>
        <dbReference type="SAM" id="Phobius"/>
    </source>
</evidence>
<feature type="transmembrane region" description="Helical" evidence="1">
    <location>
        <begin position="264"/>
        <end position="281"/>
    </location>
</feature>
<dbReference type="EMBL" id="UINC01005569">
    <property type="protein sequence ID" value="SVA22142.1"/>
    <property type="molecule type" value="Genomic_DNA"/>
</dbReference>
<dbReference type="CDD" id="cd02525">
    <property type="entry name" value="Succinoglycan_BP_ExoA"/>
    <property type="match status" value="1"/>
</dbReference>
<dbReference type="SUPFAM" id="SSF53448">
    <property type="entry name" value="Nucleotide-diphospho-sugar transferases"/>
    <property type="match status" value="1"/>
</dbReference>
<gene>
    <name evidence="3" type="ORF">METZ01_LOCUS74996</name>
</gene>
<dbReference type="PANTHER" id="PTHR43685">
    <property type="entry name" value="GLYCOSYLTRANSFERASE"/>
    <property type="match status" value="1"/>
</dbReference>
<keyword evidence="1" id="KW-1133">Transmembrane helix</keyword>
<dbReference type="InterPro" id="IPR050834">
    <property type="entry name" value="Glycosyltransf_2"/>
</dbReference>
<organism evidence="3">
    <name type="scientific">marine metagenome</name>
    <dbReference type="NCBI Taxonomy" id="408172"/>
    <lineage>
        <taxon>unclassified sequences</taxon>
        <taxon>metagenomes</taxon>
        <taxon>ecological metagenomes</taxon>
    </lineage>
</organism>
<reference evidence="3" key="1">
    <citation type="submission" date="2018-05" db="EMBL/GenBank/DDBJ databases">
        <authorList>
            <person name="Lanie J.A."/>
            <person name="Ng W.-L."/>
            <person name="Kazmierczak K.M."/>
            <person name="Andrzejewski T.M."/>
            <person name="Davidsen T.M."/>
            <person name="Wayne K.J."/>
            <person name="Tettelin H."/>
            <person name="Glass J.I."/>
            <person name="Rusch D."/>
            <person name="Podicherti R."/>
            <person name="Tsui H.-C.T."/>
            <person name="Winkler M.E."/>
        </authorList>
    </citation>
    <scope>NUCLEOTIDE SEQUENCE</scope>
</reference>
<keyword evidence="1" id="KW-0812">Transmembrane</keyword>
<name>A0A381U1L7_9ZZZZ</name>
<feature type="domain" description="Glycosyltransferase 2-like" evidence="2">
    <location>
        <begin position="3"/>
        <end position="168"/>
    </location>
</feature>
<evidence type="ECO:0000259" key="2">
    <source>
        <dbReference type="Pfam" id="PF00535"/>
    </source>
</evidence>
<feature type="transmembrane region" description="Helical" evidence="1">
    <location>
        <begin position="288"/>
        <end position="307"/>
    </location>
</feature>
<feature type="transmembrane region" description="Helical" evidence="1">
    <location>
        <begin position="240"/>
        <end position="258"/>
    </location>
</feature>
<dbReference type="AlphaFoldDB" id="A0A381U1L7"/>
<dbReference type="Pfam" id="PF00535">
    <property type="entry name" value="Glycos_transf_2"/>
    <property type="match status" value="1"/>
</dbReference>
<accession>A0A381U1L7</accession>
<dbReference type="InterPro" id="IPR029044">
    <property type="entry name" value="Nucleotide-diphossugar_trans"/>
</dbReference>